<evidence type="ECO:0000313" key="1">
    <source>
        <dbReference type="EMBL" id="JAH59289.1"/>
    </source>
</evidence>
<proteinExistence type="predicted"/>
<sequence>MYLSLSHAQNKTYYGRNWTAQISGLVYERIPNRTRVVLSRQ</sequence>
<dbReference type="EMBL" id="GBXM01049288">
    <property type="protein sequence ID" value="JAH59289.1"/>
    <property type="molecule type" value="Transcribed_RNA"/>
</dbReference>
<reference evidence="1" key="2">
    <citation type="journal article" date="2015" name="Fish Shellfish Immunol.">
        <title>Early steps in the European eel (Anguilla anguilla)-Vibrio vulnificus interaction in the gills: Role of the RtxA13 toxin.</title>
        <authorList>
            <person name="Callol A."/>
            <person name="Pajuelo D."/>
            <person name="Ebbesson L."/>
            <person name="Teles M."/>
            <person name="MacKenzie S."/>
            <person name="Amaro C."/>
        </authorList>
    </citation>
    <scope>NUCLEOTIDE SEQUENCE</scope>
</reference>
<dbReference type="AlphaFoldDB" id="A0A0E9U078"/>
<name>A0A0E9U078_ANGAN</name>
<protein>
    <submittedName>
        <fullName evidence="1">Uncharacterized protein</fullName>
    </submittedName>
</protein>
<organism evidence="1">
    <name type="scientific">Anguilla anguilla</name>
    <name type="common">European freshwater eel</name>
    <name type="synonym">Muraena anguilla</name>
    <dbReference type="NCBI Taxonomy" id="7936"/>
    <lineage>
        <taxon>Eukaryota</taxon>
        <taxon>Metazoa</taxon>
        <taxon>Chordata</taxon>
        <taxon>Craniata</taxon>
        <taxon>Vertebrata</taxon>
        <taxon>Euteleostomi</taxon>
        <taxon>Actinopterygii</taxon>
        <taxon>Neopterygii</taxon>
        <taxon>Teleostei</taxon>
        <taxon>Anguilliformes</taxon>
        <taxon>Anguillidae</taxon>
        <taxon>Anguilla</taxon>
    </lineage>
</organism>
<reference evidence="1" key="1">
    <citation type="submission" date="2014-11" db="EMBL/GenBank/DDBJ databases">
        <authorList>
            <person name="Amaro Gonzalez C."/>
        </authorList>
    </citation>
    <scope>NUCLEOTIDE SEQUENCE</scope>
</reference>
<accession>A0A0E9U078</accession>
<dbReference type="EMBL" id="GBXM01045024">
    <property type="protein sequence ID" value="JAH63553.1"/>
    <property type="molecule type" value="Transcribed_RNA"/>
</dbReference>